<feature type="domain" description="Ig-like" evidence="5">
    <location>
        <begin position="1974"/>
        <end position="2061"/>
    </location>
</feature>
<organism evidence="7 8">
    <name type="scientific">Candidatus Flavonifractor intestinigallinarum</name>
    <dbReference type="NCBI Taxonomy" id="2838586"/>
    <lineage>
        <taxon>Bacteria</taxon>
        <taxon>Bacillati</taxon>
        <taxon>Bacillota</taxon>
        <taxon>Clostridia</taxon>
        <taxon>Eubacteriales</taxon>
        <taxon>Oscillospiraceae</taxon>
        <taxon>Flavonifractor</taxon>
    </lineage>
</organism>
<dbReference type="Proteomes" id="UP000823921">
    <property type="component" value="Unassembled WGS sequence"/>
</dbReference>
<evidence type="ECO:0000256" key="1">
    <source>
        <dbReference type="ARBA" id="ARBA00004196"/>
    </source>
</evidence>
<feature type="signal peptide" evidence="4">
    <location>
        <begin position="1"/>
        <end position="29"/>
    </location>
</feature>
<accession>A0A9D2MN24</accession>
<dbReference type="Gene3D" id="2.60.40.10">
    <property type="entry name" value="Immunoglobulins"/>
    <property type="match status" value="1"/>
</dbReference>
<feature type="compositionally biased region" description="Polar residues" evidence="3">
    <location>
        <begin position="795"/>
        <end position="808"/>
    </location>
</feature>
<evidence type="ECO:0000313" key="8">
    <source>
        <dbReference type="Proteomes" id="UP000823921"/>
    </source>
</evidence>
<dbReference type="InterPro" id="IPR051465">
    <property type="entry name" value="Cell_Envelope_Struct_Comp"/>
</dbReference>
<protein>
    <submittedName>
        <fullName evidence="7">S-layer homology domain-containing protein</fullName>
    </submittedName>
</protein>
<sequence>MKKRALSRLLAWVLSLCLVSGLLPISVLAAELGNVYTLSNENLQVLVDKRSGGFSIRTLEGDAIRKDDNNKNLLFPLGDDDTSFASLRVTRNGKTKDYVFGGKYAGSSDVAVTATSEEIQAVWSVDGITVTQTLRLANPGATQHGMAYLSYTAENSGEAADIRLRLLMDTALGTQDYGVYEVAQSGGGYLTVESERSISGYQNSFFAYDDPQNPSVFAYFLNGSVGDAASTPEQVTFAHWNNLAATVFDYTPDESLYFTTPYNRDYLTADSAFALYYDLGSVGQGGSAAAAGYYGVFSNAAAAEGDRLTLNFTDLPQALEMNADRTGYTGNGDFTVTASMTNISGQTLDNVRVVVYPGENITPYDKNGDLQETASYLDPYYIDLTNVQADGSQNLEFQFHAVPGEDAAYRKLTFQAYEMGSDGALQAQNLLCAQTVWLLCPGTGGDVPQVGFTSSSPDLIYITGTRHLYLTGRNFSMLSNQSAYSLRLSRTDGGKINGQDSLTIPANQFILNTDDNTADVVITDALAIGEYQLTIDYTDTSTADITAPALRFQVTDDPEYRNDGYGVVTVENDGSNNYSIHTYATEESYEAEGKELGNGAVLLEFRGSFTKEEKNGTTVLTGVSLGKEDNVMTLNNCLDIREGQVTITDANDEITVDFDASLTVSGVGTSVWKGRCCLTAIVDGESCSLTTYDESGDRDEDGNITLLWPSVGQAAQSLLGLLFEFKYGELGYMEGVGGVIGFGGGLDLSFLIPAAKQADDTPSALDQAKEDLIRSGEDTPENLRALEEQYPHNADTVNTNAPPFETSTDMGDGAEAGDGDSRSATIQVDDILFGGGKYQGVNFSVALGLPSYFEGMPGIEGVLTVRTVGDWAVDVSGAASFATFAMEAELAVQSKDGIPYPDTLHFFVGGFVPGINLDGFGVIWLQGAGGGINNLYDTIFLTESVPPLQLILEAQFSILQIISARATLALSLQGISAELSNGVLANSVAVLDSASLEFDWYPEFFFLSSVDMNIAGVLQGGGYLVLDESGIFEFFIRASLSLPGTLPLIGGLTLANVGMGVNAEKIWGAAEALGIQVGITYYWGSGEVSWSGDAATPNHPDLLGLATVPVYTAPDTGRTLYAVVGTNATLAAQSQLGLVASTIPTTRADGDSLESNVEGTQHELVLASGHTSPAALTLTWDSASLEQARKEAEAITIDNYTLTFVQDVANASATPNANAKVTYDSTAHQANMTVTFQPDQAGTYSITTGKPASLALYRVAPLPGIDSVRVTDGSATVTSTGLEQFSQITLLAVDEENPDNSRMVGHVTSENEAFGSTSVTIPMDTAALPSGDYTLQAIAADSKQAMVSTKDVPFPYTNPNQPDPPQVSAVKSAGDYKVSFTVSDADVDGYRINFYDAEGNLVSGVSGLVLEKNAENTYTAGGRFEVPVYDEETETFTGEKTVTGLEGGKTYTVGVSAYKQVDAAVIWSSETRTGSVTITQPDPPTFTWGADTAGVTEITQAGGNTFSTLLYPTSDLIVTLRADQNVSGAWSLDGGTETRVTDRNSITMAFTGLSEGSHTVTFQGTNSQGDAFLYTKSFSVDTTPPALLVSSPISGSFFESSGSVTLTGWTDGKTLELSVDGTAETISVAADGSFSQALFLDASAVSHTLTLTATDAAGNETTRTIRVVNPALGQMTRLAIYSGSREVSETEALTVGNGGSTLSVKAVLSNGSTLDLSGSDLVEWSVIPAIGTCEVDDFGHVSLSSGGSAVVKARMAITDDGGYTAFAALGAGEITPVVTITPCTNGTITVTGTVNGVANTAIQSGGAVDYGSSVTIQVTPAEGYYLNKLVVNGSIVSVSSDGTYVIDSLKENLSVTASFSTQTNAEVPAINTQPVGASYTQGDTAAALTVEATVTKGTLSYQWYSNTTESTQGGTPIDGATEASYIPSTATVGTTYYYCVVTNTDNEATGSKTASTTSDAAAVTVAEKTHAQAPVINTQPTGASYTQGDTVAALTVAATVTKGTLSYQWYSSTTESTQGGTPIDGATEASYIPSTATVGTTYYYCVVTNTDDTATGTKTATSTSDVVAVTISAPVPKEYTITFHAGGGSVEPTFATTVNGKLPSLPTPTRSGYSFAGWYTAADGGTAVTTDTQFTQDAVIYARWSTISGGGSSKPLYTVTVPSTVNGSVSISPRNAAQGTIVTITVNPADGYIMNKLTVTDSTGKLVPVDQKNDAQYTFSMPSGNVSIAASFIEDYTSVVLSFTDVKEGDWFYEAVQFAVQYDMMNGTGSNRFQPDNLLSRSMIATILWRLEGSPTGSSAHFTDVSGSMWYAEAVNWAAANGLVNGYGNSTFGPEDSITREQMAAILYRYAQFKGYDDTVQGNLSDFTDGGQTSDWAEDAVVWAVNNGLLTGKGGSLLDAKGSATRAEAAAILMRFSLIFPLSE</sequence>
<dbReference type="Pfam" id="PF09479">
    <property type="entry name" value="Flg_new"/>
    <property type="match status" value="1"/>
</dbReference>
<evidence type="ECO:0000256" key="4">
    <source>
        <dbReference type="SAM" id="SignalP"/>
    </source>
</evidence>
<feature type="region of interest" description="Disordered" evidence="3">
    <location>
        <begin position="790"/>
        <end position="821"/>
    </location>
</feature>
<name>A0A9D2MN24_9FIRM</name>
<proteinExistence type="predicted"/>
<feature type="chain" id="PRO_5039710274" evidence="4">
    <location>
        <begin position="30"/>
        <end position="2424"/>
    </location>
</feature>
<feature type="domain" description="SLH" evidence="6">
    <location>
        <begin position="2239"/>
        <end position="2297"/>
    </location>
</feature>
<feature type="domain" description="Ig-like" evidence="5">
    <location>
        <begin position="1868"/>
        <end position="1955"/>
    </location>
</feature>
<reference evidence="7" key="2">
    <citation type="submission" date="2021-04" db="EMBL/GenBank/DDBJ databases">
        <authorList>
            <person name="Gilroy R."/>
        </authorList>
    </citation>
    <scope>NUCLEOTIDE SEQUENCE</scope>
    <source>
        <strain evidence="7">CHK192-8294</strain>
    </source>
</reference>
<dbReference type="InterPro" id="IPR001119">
    <property type="entry name" value="SLH_dom"/>
</dbReference>
<dbReference type="InterPro" id="IPR044060">
    <property type="entry name" value="Bacterial_rp_domain"/>
</dbReference>
<evidence type="ECO:0000256" key="3">
    <source>
        <dbReference type="SAM" id="MobiDB-lite"/>
    </source>
</evidence>
<keyword evidence="2" id="KW-0677">Repeat</keyword>
<evidence type="ECO:0000313" key="7">
    <source>
        <dbReference type="EMBL" id="HJB81450.1"/>
    </source>
</evidence>
<dbReference type="Pfam" id="PF18998">
    <property type="entry name" value="Flg_new_2"/>
    <property type="match status" value="2"/>
</dbReference>
<feature type="domain" description="SLH" evidence="6">
    <location>
        <begin position="2298"/>
        <end position="2361"/>
    </location>
</feature>
<dbReference type="InterPro" id="IPR013378">
    <property type="entry name" value="InlB-like_B-rpt"/>
</dbReference>
<dbReference type="Pfam" id="PF00395">
    <property type="entry name" value="SLH"/>
    <property type="match status" value="3"/>
</dbReference>
<evidence type="ECO:0000259" key="5">
    <source>
        <dbReference type="PROSITE" id="PS50835"/>
    </source>
</evidence>
<dbReference type="InterPro" id="IPR007110">
    <property type="entry name" value="Ig-like_dom"/>
</dbReference>
<reference evidence="7" key="1">
    <citation type="journal article" date="2021" name="PeerJ">
        <title>Extensive microbial diversity within the chicken gut microbiome revealed by metagenomics and culture.</title>
        <authorList>
            <person name="Gilroy R."/>
            <person name="Ravi A."/>
            <person name="Getino M."/>
            <person name="Pursley I."/>
            <person name="Horton D.L."/>
            <person name="Alikhan N.F."/>
            <person name="Baker D."/>
            <person name="Gharbi K."/>
            <person name="Hall N."/>
            <person name="Watson M."/>
            <person name="Adriaenssens E.M."/>
            <person name="Foster-Nyarko E."/>
            <person name="Jarju S."/>
            <person name="Secka A."/>
            <person name="Antonio M."/>
            <person name="Oren A."/>
            <person name="Chaudhuri R.R."/>
            <person name="La Ragione R."/>
            <person name="Hildebrand F."/>
            <person name="Pallen M.J."/>
        </authorList>
    </citation>
    <scope>NUCLEOTIDE SEQUENCE</scope>
    <source>
        <strain evidence="7">CHK192-8294</strain>
    </source>
</reference>
<dbReference type="PROSITE" id="PS50835">
    <property type="entry name" value="IG_LIKE"/>
    <property type="match status" value="2"/>
</dbReference>
<dbReference type="EMBL" id="DWXO01000101">
    <property type="protein sequence ID" value="HJB81450.1"/>
    <property type="molecule type" value="Genomic_DNA"/>
</dbReference>
<dbReference type="Gene3D" id="2.60.40.4270">
    <property type="entry name" value="Listeria-Bacteroides repeat domain"/>
    <property type="match status" value="1"/>
</dbReference>
<dbReference type="InterPro" id="IPR042229">
    <property type="entry name" value="Listeria/Bacterioides_rpt_sf"/>
</dbReference>
<dbReference type="Pfam" id="PF09136">
    <property type="entry name" value="Glucodextran_B"/>
    <property type="match status" value="1"/>
</dbReference>
<evidence type="ECO:0000259" key="6">
    <source>
        <dbReference type="PROSITE" id="PS51272"/>
    </source>
</evidence>
<dbReference type="InterPro" id="IPR013783">
    <property type="entry name" value="Ig-like_fold"/>
</dbReference>
<keyword evidence="4" id="KW-0732">Signal</keyword>
<gene>
    <name evidence="7" type="ORF">H9712_10740</name>
</gene>
<dbReference type="PANTHER" id="PTHR43308">
    <property type="entry name" value="OUTER MEMBRANE PROTEIN ALPHA-RELATED"/>
    <property type="match status" value="1"/>
</dbReference>
<evidence type="ECO:0000256" key="2">
    <source>
        <dbReference type="ARBA" id="ARBA00022737"/>
    </source>
</evidence>
<dbReference type="NCBIfam" id="TIGR02543">
    <property type="entry name" value="List_Bact_rpt"/>
    <property type="match status" value="1"/>
</dbReference>
<comment type="caution">
    <text evidence="7">The sequence shown here is derived from an EMBL/GenBank/DDBJ whole genome shotgun (WGS) entry which is preliminary data.</text>
</comment>
<dbReference type="GO" id="GO:0030313">
    <property type="term" value="C:cell envelope"/>
    <property type="evidence" value="ECO:0007669"/>
    <property type="project" value="UniProtKB-SubCell"/>
</dbReference>
<comment type="subcellular location">
    <subcellularLocation>
        <location evidence="1">Cell envelope</location>
    </subcellularLocation>
</comment>
<dbReference type="Gene3D" id="2.60.40.2700">
    <property type="match status" value="2"/>
</dbReference>
<feature type="domain" description="SLH" evidence="6">
    <location>
        <begin position="2364"/>
        <end position="2424"/>
    </location>
</feature>
<dbReference type="PROSITE" id="PS51272">
    <property type="entry name" value="SLH"/>
    <property type="match status" value="3"/>
</dbReference>